<comment type="caution">
    <text evidence="1">The sequence shown here is derived from an EMBL/GenBank/DDBJ whole genome shotgun (WGS) entry which is preliminary data.</text>
</comment>
<evidence type="ECO:0000313" key="2">
    <source>
        <dbReference type="Proteomes" id="UP001327027"/>
    </source>
</evidence>
<dbReference type="Proteomes" id="UP001327027">
    <property type="component" value="Unassembled WGS sequence"/>
</dbReference>
<name>A0ABU5ZRM6_9FLAO</name>
<keyword evidence="2" id="KW-1185">Reference proteome</keyword>
<protein>
    <submittedName>
        <fullName evidence="1">Uncharacterized protein</fullName>
    </submittedName>
</protein>
<proteinExistence type="predicted"/>
<evidence type="ECO:0000313" key="1">
    <source>
        <dbReference type="EMBL" id="MEB3343906.1"/>
    </source>
</evidence>
<reference evidence="1 2" key="1">
    <citation type="journal article" date="2013" name="Int. J. Syst. Evol. Microbiol.">
        <title>Aquimarina gracilis sp. nov., isolated from the gut microflora of a mussel, Mytilus coruscus, and emended description of Aquimarina spongiae.</title>
        <authorList>
            <person name="Park S.C."/>
            <person name="Choe H.N."/>
            <person name="Baik K.S."/>
            <person name="Seong C.N."/>
        </authorList>
    </citation>
    <scope>NUCLEOTIDE SEQUENCE [LARGE SCALE GENOMIC DNA]</scope>
    <source>
        <strain evidence="1 2">PSC32</strain>
    </source>
</reference>
<dbReference type="EMBL" id="JAYKLX010000001">
    <property type="protein sequence ID" value="MEB3343906.1"/>
    <property type="molecule type" value="Genomic_DNA"/>
</dbReference>
<gene>
    <name evidence="1" type="ORF">U6A24_00455</name>
</gene>
<sequence>MKDSFQFSIAIHLFIIVGSLSANLYSQNLDFTGTFKTQNNAITLQLKRVGNELHGTLQTKEALFAVKATNKNQDLQGIVYSDYGNYSFKATLVEKKLLVSFQGNTYHYHRVSEEHQLEGVDLTSYFKGGDQGEQQSSYNNSVYAEHISGGQLVVYERTSILISDDVRASSITYVNFCPYGKFTISSDSGFTVHGDRGGNASGASYGSNFGTWKVINNHNGAAVQLNFANGRQGVYPFNPQYLYAGRWRKGNTQYAFAKGKASCN</sequence>
<organism evidence="1 2">
    <name type="scientific">Aquimarina gracilis</name>
    <dbReference type="NCBI Taxonomy" id="874422"/>
    <lineage>
        <taxon>Bacteria</taxon>
        <taxon>Pseudomonadati</taxon>
        <taxon>Bacteroidota</taxon>
        <taxon>Flavobacteriia</taxon>
        <taxon>Flavobacteriales</taxon>
        <taxon>Flavobacteriaceae</taxon>
        <taxon>Aquimarina</taxon>
    </lineage>
</organism>
<dbReference type="RefSeq" id="WP_324177960.1">
    <property type="nucleotide sequence ID" value="NZ_BAABAW010000001.1"/>
</dbReference>
<accession>A0ABU5ZRM6</accession>